<reference evidence="1 2" key="1">
    <citation type="journal article" date="2013" name="PLoS ONE">
        <title>Bacterial endosymbiosis in a chordate host: long-term co-evolution and conservation of secondary metabolism.</title>
        <authorList>
            <person name="Kwan J.C."/>
            <person name="Schmidt E.W."/>
        </authorList>
    </citation>
    <scope>NUCLEOTIDE SEQUENCE [LARGE SCALE GENOMIC DNA]</scope>
    <source>
        <strain evidence="2">L6</strain>
    </source>
</reference>
<gene>
    <name evidence="1" type="ORF">P857_1087</name>
</gene>
<dbReference type="SUPFAM" id="SSF52317">
    <property type="entry name" value="Class I glutamine amidotransferase-like"/>
    <property type="match status" value="1"/>
</dbReference>
<accession>W2V2M0</accession>
<keyword evidence="2" id="KW-1185">Reference proteome</keyword>
<dbReference type="AlphaFoldDB" id="W2V2M0"/>
<comment type="caution">
    <text evidence="1">The sequence shown here is derived from an EMBL/GenBank/DDBJ whole genome shotgun (WGS) entry which is preliminary data.</text>
</comment>
<evidence type="ECO:0000313" key="1">
    <source>
        <dbReference type="EMBL" id="ETO91907.1"/>
    </source>
</evidence>
<evidence type="ECO:0008006" key="3">
    <source>
        <dbReference type="Google" id="ProtNLM"/>
    </source>
</evidence>
<dbReference type="InterPro" id="IPR029062">
    <property type="entry name" value="Class_I_gatase-like"/>
</dbReference>
<organism evidence="1 2">
    <name type="scientific">Candidatus Xenolissoclinum pacificiensis L6</name>
    <dbReference type="NCBI Taxonomy" id="1401685"/>
    <lineage>
        <taxon>Bacteria</taxon>
        <taxon>Pseudomonadati</taxon>
        <taxon>Pseudomonadota</taxon>
        <taxon>Alphaproteobacteria</taxon>
        <taxon>Rickettsiales</taxon>
        <taxon>Anaplasmataceae</taxon>
        <taxon>Candidatus Xenolissoclinum</taxon>
    </lineage>
</organism>
<name>W2V2M0_9RICK</name>
<proteinExistence type="predicted"/>
<evidence type="ECO:0000313" key="2">
    <source>
        <dbReference type="Proteomes" id="UP000018951"/>
    </source>
</evidence>
<dbReference type="Gene3D" id="3.40.50.880">
    <property type="match status" value="1"/>
</dbReference>
<dbReference type="EMBL" id="AXCJ01000001">
    <property type="protein sequence ID" value="ETO91907.1"/>
    <property type="molecule type" value="Genomic_DNA"/>
</dbReference>
<sequence length="266" mass="30446">MTSMKKCAGVITTNHPVTEHEMLGSQNMIQALNKLGFDIHIIDYNIISHDFSNQTLLYNKVFKIIKYHNITTFIIPGYFYNISSPPLYPSGRRQLLIYVILKMCYQLHIRIIGVCGGLQGVLSLQGIQPQRLSTFNIPAEIQAKEHGICNILDLSFLTPNSVVQKITNHEKEYKMKNIYIPHINYEGIINNASNHIKLSALHYKILALSSNKRVISIVYNMKYPILLFQGHPEGLIMNLDNHKITDYRIIESIKIVTKLFLDHLGV</sequence>
<dbReference type="Proteomes" id="UP000018951">
    <property type="component" value="Unassembled WGS sequence"/>
</dbReference>
<dbReference type="STRING" id="1401685.P857_1087"/>
<protein>
    <recommendedName>
        <fullName evidence="3">Glutamine amidotransferase class-I family protein</fullName>
    </recommendedName>
</protein>